<dbReference type="AlphaFoldDB" id="A0A6H5G212"/>
<sequence length="71" mass="7478">MYDLISSSSKATNFSTSDLTKPSMLLTFSIIARALPSSHFSNLSTTALALSSHVLTLLACGIILTIASTEN</sequence>
<name>A0A6H5G212_9HEMI</name>
<feature type="transmembrane region" description="Helical" evidence="1">
    <location>
        <begin position="47"/>
        <end position="67"/>
    </location>
</feature>
<organism evidence="2 3">
    <name type="scientific">Nesidiocoris tenuis</name>
    <dbReference type="NCBI Taxonomy" id="355587"/>
    <lineage>
        <taxon>Eukaryota</taxon>
        <taxon>Metazoa</taxon>
        <taxon>Ecdysozoa</taxon>
        <taxon>Arthropoda</taxon>
        <taxon>Hexapoda</taxon>
        <taxon>Insecta</taxon>
        <taxon>Pterygota</taxon>
        <taxon>Neoptera</taxon>
        <taxon>Paraneoptera</taxon>
        <taxon>Hemiptera</taxon>
        <taxon>Heteroptera</taxon>
        <taxon>Panheteroptera</taxon>
        <taxon>Cimicomorpha</taxon>
        <taxon>Miridae</taxon>
        <taxon>Dicyphina</taxon>
        <taxon>Nesidiocoris</taxon>
    </lineage>
</organism>
<evidence type="ECO:0000313" key="2">
    <source>
        <dbReference type="EMBL" id="CAA9995656.1"/>
    </source>
</evidence>
<evidence type="ECO:0000256" key="1">
    <source>
        <dbReference type="SAM" id="Phobius"/>
    </source>
</evidence>
<keyword evidence="3" id="KW-1185">Reference proteome</keyword>
<dbReference type="EMBL" id="CADCXU010003889">
    <property type="protein sequence ID" value="CAA9995656.1"/>
    <property type="molecule type" value="Genomic_DNA"/>
</dbReference>
<reference evidence="2 3" key="1">
    <citation type="submission" date="2020-02" db="EMBL/GenBank/DDBJ databases">
        <authorList>
            <person name="Ferguson B K."/>
        </authorList>
    </citation>
    <scope>NUCLEOTIDE SEQUENCE [LARGE SCALE GENOMIC DNA]</scope>
</reference>
<protein>
    <submittedName>
        <fullName evidence="2">Uncharacterized protein</fullName>
    </submittedName>
</protein>
<evidence type="ECO:0000313" key="3">
    <source>
        <dbReference type="Proteomes" id="UP000479000"/>
    </source>
</evidence>
<gene>
    <name evidence="2" type="ORF">NTEN_LOCUS2447</name>
</gene>
<accession>A0A6H5G212</accession>
<proteinExistence type="predicted"/>
<dbReference type="Proteomes" id="UP000479000">
    <property type="component" value="Unassembled WGS sequence"/>
</dbReference>
<keyword evidence="1" id="KW-0472">Membrane</keyword>
<keyword evidence="1" id="KW-0812">Transmembrane</keyword>
<keyword evidence="1" id="KW-1133">Transmembrane helix</keyword>
<feature type="non-terminal residue" evidence="2">
    <location>
        <position position="71"/>
    </location>
</feature>